<accession>A0ABQ7GDX9</accession>
<keyword evidence="2" id="KW-0520">NAD</keyword>
<sequence>MIILITGCSGFIGSHLCEKILTSHIANNHSLHKQCFVVDVVIHLASSAGVRYSIENPGLYIRNNVNKYVKLIQGCKSFEINSLLYASSSSVYGLNEDYPFSEDAILNNLNSPYAITKKCMEDFSSMYSRLYNMQIIGMRFFTEYGPRGRPDMAPYKFLKAIRDTIQLYGDPEHTIRDFTYIDDIIDEISKLLERRNKLPQCDVFNFGSGNPIQLNRFLNICEENVGKQAKT</sequence>
<keyword evidence="5" id="KW-1185">Reference proteome</keyword>
<evidence type="ECO:0000256" key="1">
    <source>
        <dbReference type="ARBA" id="ARBA00007637"/>
    </source>
</evidence>
<comment type="caution">
    <text evidence="4">The sequence shown here is derived from an EMBL/GenBank/DDBJ whole genome shotgun (WGS) entry which is preliminary data.</text>
</comment>
<protein>
    <submittedName>
        <fullName evidence="4">NAD-dependent epimerase/dehydratase</fullName>
    </submittedName>
</protein>
<dbReference type="Proteomes" id="UP000815325">
    <property type="component" value="Unassembled WGS sequence"/>
</dbReference>
<comment type="similarity">
    <text evidence="1">Belongs to the NAD(P)-dependent epimerase/dehydratase family.</text>
</comment>
<organism evidence="4 5">
    <name type="scientific">Dunaliella salina</name>
    <name type="common">Green alga</name>
    <name type="synonym">Protococcus salinus</name>
    <dbReference type="NCBI Taxonomy" id="3046"/>
    <lineage>
        <taxon>Eukaryota</taxon>
        <taxon>Viridiplantae</taxon>
        <taxon>Chlorophyta</taxon>
        <taxon>core chlorophytes</taxon>
        <taxon>Chlorophyceae</taxon>
        <taxon>CS clade</taxon>
        <taxon>Chlamydomonadales</taxon>
        <taxon>Dunaliellaceae</taxon>
        <taxon>Dunaliella</taxon>
    </lineage>
</organism>
<evidence type="ECO:0000313" key="5">
    <source>
        <dbReference type="Proteomes" id="UP000815325"/>
    </source>
</evidence>
<dbReference type="SUPFAM" id="SSF51735">
    <property type="entry name" value="NAD(P)-binding Rossmann-fold domains"/>
    <property type="match status" value="1"/>
</dbReference>
<dbReference type="EMBL" id="MU069849">
    <property type="protein sequence ID" value="KAF5832783.1"/>
    <property type="molecule type" value="Genomic_DNA"/>
</dbReference>
<dbReference type="InterPro" id="IPR001509">
    <property type="entry name" value="Epimerase_deHydtase"/>
</dbReference>
<evidence type="ECO:0000256" key="2">
    <source>
        <dbReference type="ARBA" id="ARBA00023027"/>
    </source>
</evidence>
<proteinExistence type="inferred from homology"/>
<gene>
    <name evidence="4" type="ORF">DUNSADRAFT_11218</name>
</gene>
<dbReference type="Pfam" id="PF01370">
    <property type="entry name" value="Epimerase"/>
    <property type="match status" value="1"/>
</dbReference>
<name>A0ABQ7GDX9_DUNSA</name>
<feature type="domain" description="NAD-dependent epimerase/dehydratase" evidence="3">
    <location>
        <begin position="3"/>
        <end position="207"/>
    </location>
</feature>
<dbReference type="Gene3D" id="3.40.50.720">
    <property type="entry name" value="NAD(P)-binding Rossmann-like Domain"/>
    <property type="match status" value="2"/>
</dbReference>
<dbReference type="PANTHER" id="PTHR43574">
    <property type="entry name" value="EPIMERASE-RELATED"/>
    <property type="match status" value="1"/>
</dbReference>
<evidence type="ECO:0000313" key="4">
    <source>
        <dbReference type="EMBL" id="KAF5832783.1"/>
    </source>
</evidence>
<evidence type="ECO:0000259" key="3">
    <source>
        <dbReference type="Pfam" id="PF01370"/>
    </source>
</evidence>
<dbReference type="PRINTS" id="PR01713">
    <property type="entry name" value="NUCEPIMERASE"/>
</dbReference>
<reference evidence="4" key="1">
    <citation type="submission" date="2017-08" db="EMBL/GenBank/DDBJ databases">
        <authorList>
            <person name="Polle J.E."/>
            <person name="Barry K."/>
            <person name="Cushman J."/>
            <person name="Schmutz J."/>
            <person name="Tran D."/>
            <person name="Hathwaick L.T."/>
            <person name="Yim W.C."/>
            <person name="Jenkins J."/>
            <person name="Mckie-Krisberg Z.M."/>
            <person name="Prochnik S."/>
            <person name="Lindquist E."/>
            <person name="Dockter R.B."/>
            <person name="Adam C."/>
            <person name="Molina H."/>
            <person name="Bunkerborg J."/>
            <person name="Jin E."/>
            <person name="Buchheim M."/>
            <person name="Magnuson J."/>
        </authorList>
    </citation>
    <scope>NUCLEOTIDE SEQUENCE</scope>
    <source>
        <strain evidence="4">CCAP 19/18</strain>
    </source>
</reference>
<dbReference type="InterPro" id="IPR036291">
    <property type="entry name" value="NAD(P)-bd_dom_sf"/>
</dbReference>